<dbReference type="SMART" id="SM00347">
    <property type="entry name" value="HTH_MARR"/>
    <property type="match status" value="1"/>
</dbReference>
<dbReference type="STRING" id="735517.SAMN05444272_1200"/>
<evidence type="ECO:0000256" key="3">
    <source>
        <dbReference type="ARBA" id="ARBA00023163"/>
    </source>
</evidence>
<dbReference type="EMBL" id="FRBW01000001">
    <property type="protein sequence ID" value="SHL67962.1"/>
    <property type="molecule type" value="Genomic_DNA"/>
</dbReference>
<dbReference type="GO" id="GO:0003700">
    <property type="term" value="F:DNA-binding transcription factor activity"/>
    <property type="evidence" value="ECO:0007669"/>
    <property type="project" value="InterPro"/>
</dbReference>
<dbReference type="PANTHER" id="PTHR42756">
    <property type="entry name" value="TRANSCRIPTIONAL REGULATOR, MARR"/>
    <property type="match status" value="1"/>
</dbReference>
<dbReference type="Proteomes" id="UP000186002">
    <property type="component" value="Unassembled WGS sequence"/>
</dbReference>
<keyword evidence="1" id="KW-0805">Transcription regulation</keyword>
<dbReference type="Pfam" id="PF12802">
    <property type="entry name" value="MarR_2"/>
    <property type="match status" value="1"/>
</dbReference>
<feature type="domain" description="HTH marR-type" evidence="4">
    <location>
        <begin position="1"/>
        <end position="142"/>
    </location>
</feature>
<dbReference type="PROSITE" id="PS50995">
    <property type="entry name" value="HTH_MARR_2"/>
    <property type="match status" value="1"/>
</dbReference>
<organism evidence="5 6">
    <name type="scientific">Roseibium suaedae</name>
    <dbReference type="NCBI Taxonomy" id="735517"/>
    <lineage>
        <taxon>Bacteria</taxon>
        <taxon>Pseudomonadati</taxon>
        <taxon>Pseudomonadota</taxon>
        <taxon>Alphaproteobacteria</taxon>
        <taxon>Hyphomicrobiales</taxon>
        <taxon>Stappiaceae</taxon>
        <taxon>Roseibium</taxon>
    </lineage>
</organism>
<dbReference type="AlphaFoldDB" id="A0A1M7CLB5"/>
<keyword evidence="3" id="KW-0804">Transcription</keyword>
<dbReference type="GO" id="GO:0003677">
    <property type="term" value="F:DNA binding"/>
    <property type="evidence" value="ECO:0007669"/>
    <property type="project" value="UniProtKB-KW"/>
</dbReference>
<dbReference type="SUPFAM" id="SSF46785">
    <property type="entry name" value="Winged helix' DNA-binding domain"/>
    <property type="match status" value="1"/>
</dbReference>
<dbReference type="InterPro" id="IPR036388">
    <property type="entry name" value="WH-like_DNA-bd_sf"/>
</dbReference>
<evidence type="ECO:0000256" key="2">
    <source>
        <dbReference type="ARBA" id="ARBA00023125"/>
    </source>
</evidence>
<gene>
    <name evidence="5" type="ORF">SAMN05444272_1200</name>
</gene>
<keyword evidence="2" id="KW-0238">DNA-binding</keyword>
<evidence type="ECO:0000259" key="4">
    <source>
        <dbReference type="PROSITE" id="PS50995"/>
    </source>
</evidence>
<keyword evidence="6" id="KW-1185">Reference proteome</keyword>
<dbReference type="Gene3D" id="1.10.10.10">
    <property type="entry name" value="Winged helix-like DNA-binding domain superfamily/Winged helix DNA-binding domain"/>
    <property type="match status" value="1"/>
</dbReference>
<dbReference type="PANTHER" id="PTHR42756:SF1">
    <property type="entry name" value="TRANSCRIPTIONAL REPRESSOR OF EMRAB OPERON"/>
    <property type="match status" value="1"/>
</dbReference>
<proteinExistence type="predicted"/>
<dbReference type="InterPro" id="IPR036390">
    <property type="entry name" value="WH_DNA-bd_sf"/>
</dbReference>
<sequence>MIERIARTMSRYRVLAKSRLITRLTLGSNAADLDIGYLDLIESVGRCIRNGQEVTVGTVADLMRIDPSRASRAVAQLVDQGHFQRGVSQEDARRSVVLLTDKGKKILRDKVEIKLHLIAKITEDWPEEDVARFSELYSRFLDDFERVAADQLKERQDEASGG</sequence>
<dbReference type="InterPro" id="IPR000835">
    <property type="entry name" value="HTH_MarR-typ"/>
</dbReference>
<accession>A0A1M7CLB5</accession>
<evidence type="ECO:0000256" key="1">
    <source>
        <dbReference type="ARBA" id="ARBA00023015"/>
    </source>
</evidence>
<name>A0A1M7CLB5_9HYPH</name>
<reference evidence="5 6" key="1">
    <citation type="submission" date="2016-11" db="EMBL/GenBank/DDBJ databases">
        <authorList>
            <person name="Jaros S."/>
            <person name="Januszkiewicz K."/>
            <person name="Wedrychowicz H."/>
        </authorList>
    </citation>
    <scope>NUCLEOTIDE SEQUENCE [LARGE SCALE GENOMIC DNA]</scope>
    <source>
        <strain evidence="5 6">DSM 22153</strain>
    </source>
</reference>
<evidence type="ECO:0000313" key="5">
    <source>
        <dbReference type="EMBL" id="SHL67962.1"/>
    </source>
</evidence>
<evidence type="ECO:0000313" key="6">
    <source>
        <dbReference type="Proteomes" id="UP000186002"/>
    </source>
</evidence>
<protein>
    <submittedName>
        <fullName evidence="5">Transcriptional regulator, MarR family</fullName>
    </submittedName>
</protein>